<dbReference type="SUPFAM" id="SSF48452">
    <property type="entry name" value="TPR-like"/>
    <property type="match status" value="1"/>
</dbReference>
<dbReference type="InterPro" id="IPR050330">
    <property type="entry name" value="Bact_OuterMem_StrucFunc"/>
</dbReference>
<keyword evidence="6" id="KW-0732">Signal</keyword>
<dbReference type="Gene3D" id="3.30.1330.60">
    <property type="entry name" value="OmpA-like domain"/>
    <property type="match status" value="1"/>
</dbReference>
<evidence type="ECO:0000256" key="3">
    <source>
        <dbReference type="ARBA" id="ARBA00023237"/>
    </source>
</evidence>
<dbReference type="AlphaFoldDB" id="A0A7K1T9H0"/>
<accession>A0A7K1T9H0</accession>
<feature type="domain" description="OmpA-like" evidence="7">
    <location>
        <begin position="570"/>
        <end position="686"/>
    </location>
</feature>
<evidence type="ECO:0000256" key="4">
    <source>
        <dbReference type="PROSITE-ProRule" id="PRU00473"/>
    </source>
</evidence>
<gene>
    <name evidence="8" type="ORF">GO988_01815</name>
</gene>
<dbReference type="Pfam" id="PF07676">
    <property type="entry name" value="PD40"/>
    <property type="match status" value="4"/>
</dbReference>
<dbReference type="InterPro" id="IPR006690">
    <property type="entry name" value="OMPA-like_CS"/>
</dbReference>
<comment type="caution">
    <text evidence="8">The sequence shown here is derived from an EMBL/GenBank/DDBJ whole genome shotgun (WGS) entry which is preliminary data.</text>
</comment>
<evidence type="ECO:0000256" key="5">
    <source>
        <dbReference type="SAM" id="Coils"/>
    </source>
</evidence>
<dbReference type="CDD" id="cd07185">
    <property type="entry name" value="OmpA_C-like"/>
    <property type="match status" value="1"/>
</dbReference>
<keyword evidence="5" id="KW-0175">Coiled coil</keyword>
<sequence>MLRAFIWFVLLSGGLAFGAQAQNVEFSKDQFAEKKQELKEALRELKAGDEAYQADPANYNAALPHYLAAQELNPDNAALNVKIGDCYLHSGTKSAALPFLKRAQALAPASTPRQHYLLARALHLNAKWAEAIKEYQQCTPGSSTKLAEGEAPITASDVANRIRECRNGQELAKHPVRVFIDNAGPEVNSPYSDYGPVVSADEATLLFTSRRPGGPNAPKDPNGDSYFEDIYQTAWAGKNWRPAATLGSPVNTDGHDATVGLAPDGQRLLVYVDKNNGDIYESGLKGTAWDKPQRLGARINSRYHESSAAYSYDGRYLYFVSDKPEGGHGGHDIYKVELDGTKPAENLGTTINTPYGEEAVFVMPDGKTMYFSSEGHNSMGGYDIFKSTLRNGQWTTPENLGWPINTPDDDVFFVASASGRHGYYSSDRPGGVGGKDIYRITFLGPEKPPLLSEESQLLASRLAPQPQTLLAPPVAVATAQVTILKGTVTDAASRQPLEANIDLIDNASGQTIATFHSNATSGKYLVSLPSGTNYGIVVRQEGYLFHSENFDLPATAAYAEVVKDVLLKKLEVGVVIVLNNIFFDTGKATLRPESTAELERLHKLLTEQPAIKLEMAGHTDNVGKPAANQDLSQRRAQAVVAYLTEHGIAASRLTAAGYGDTRPVVPNTTKGGRQLNRRTEFKVTGK</sequence>
<dbReference type="SUPFAM" id="SSF103088">
    <property type="entry name" value="OmpA-like"/>
    <property type="match status" value="1"/>
</dbReference>
<feature type="signal peptide" evidence="6">
    <location>
        <begin position="1"/>
        <end position="21"/>
    </location>
</feature>
<dbReference type="InterPro" id="IPR006665">
    <property type="entry name" value="OmpA-like"/>
</dbReference>
<dbReference type="Pfam" id="PF14559">
    <property type="entry name" value="TPR_19"/>
    <property type="match status" value="1"/>
</dbReference>
<dbReference type="Proteomes" id="UP000441336">
    <property type="component" value="Unassembled WGS sequence"/>
</dbReference>
<dbReference type="InterPro" id="IPR036737">
    <property type="entry name" value="OmpA-like_sf"/>
</dbReference>
<dbReference type="PRINTS" id="PR01021">
    <property type="entry name" value="OMPADOMAIN"/>
</dbReference>
<dbReference type="PANTHER" id="PTHR30329:SF21">
    <property type="entry name" value="LIPOPROTEIN YIAD-RELATED"/>
    <property type="match status" value="1"/>
</dbReference>
<evidence type="ECO:0000313" key="8">
    <source>
        <dbReference type="EMBL" id="MVN75056.1"/>
    </source>
</evidence>
<dbReference type="Gene3D" id="2.120.10.30">
    <property type="entry name" value="TolB, C-terminal domain"/>
    <property type="match status" value="1"/>
</dbReference>
<dbReference type="InterPro" id="IPR011042">
    <property type="entry name" value="6-blade_b-propeller_TolB-like"/>
</dbReference>
<dbReference type="InterPro" id="IPR011659">
    <property type="entry name" value="WD40"/>
</dbReference>
<dbReference type="Pfam" id="PF00691">
    <property type="entry name" value="OmpA"/>
    <property type="match status" value="1"/>
</dbReference>
<keyword evidence="3" id="KW-0998">Cell outer membrane</keyword>
<dbReference type="Gene3D" id="1.25.40.10">
    <property type="entry name" value="Tetratricopeptide repeat domain"/>
    <property type="match status" value="1"/>
</dbReference>
<dbReference type="Gene3D" id="2.60.40.1120">
    <property type="entry name" value="Carboxypeptidase-like, regulatory domain"/>
    <property type="match status" value="1"/>
</dbReference>
<evidence type="ECO:0000256" key="6">
    <source>
        <dbReference type="SAM" id="SignalP"/>
    </source>
</evidence>
<dbReference type="PROSITE" id="PS01068">
    <property type="entry name" value="OMPA_1"/>
    <property type="match status" value="1"/>
</dbReference>
<dbReference type="EMBL" id="WQKZ01000001">
    <property type="protein sequence ID" value="MVN75056.1"/>
    <property type="molecule type" value="Genomic_DNA"/>
</dbReference>
<evidence type="ECO:0000259" key="7">
    <source>
        <dbReference type="PROSITE" id="PS51123"/>
    </source>
</evidence>
<dbReference type="PROSITE" id="PS51123">
    <property type="entry name" value="OMPA_2"/>
    <property type="match status" value="1"/>
</dbReference>
<name>A0A7K1T9H0_9BACT</name>
<proteinExistence type="predicted"/>
<reference evidence="8 9" key="1">
    <citation type="submission" date="2019-12" db="EMBL/GenBank/DDBJ databases">
        <title>Hymenobacter sp. HMF4947 Genome sequencing and assembly.</title>
        <authorList>
            <person name="Kang H."/>
            <person name="Cha I."/>
            <person name="Kim H."/>
            <person name="Joh K."/>
        </authorList>
    </citation>
    <scope>NUCLEOTIDE SEQUENCE [LARGE SCALE GENOMIC DNA]</scope>
    <source>
        <strain evidence="8 9">HMF4947</strain>
    </source>
</reference>
<protein>
    <submittedName>
        <fullName evidence="8">OmpA family protein</fullName>
    </submittedName>
</protein>
<feature type="chain" id="PRO_5029658038" evidence="6">
    <location>
        <begin position="22"/>
        <end position="686"/>
    </location>
</feature>
<dbReference type="GO" id="GO:0009279">
    <property type="term" value="C:cell outer membrane"/>
    <property type="evidence" value="ECO:0007669"/>
    <property type="project" value="UniProtKB-SubCell"/>
</dbReference>
<dbReference type="InterPro" id="IPR006664">
    <property type="entry name" value="OMP_bac"/>
</dbReference>
<evidence type="ECO:0000256" key="1">
    <source>
        <dbReference type="ARBA" id="ARBA00004442"/>
    </source>
</evidence>
<keyword evidence="9" id="KW-1185">Reference proteome</keyword>
<dbReference type="RefSeq" id="WP_157561823.1">
    <property type="nucleotide sequence ID" value="NZ_WQKZ01000001.1"/>
</dbReference>
<dbReference type="InterPro" id="IPR011990">
    <property type="entry name" value="TPR-like_helical_dom_sf"/>
</dbReference>
<feature type="coiled-coil region" evidence="5">
    <location>
        <begin position="24"/>
        <end position="55"/>
    </location>
</feature>
<comment type="subcellular location">
    <subcellularLocation>
        <location evidence="1">Cell outer membrane</location>
    </subcellularLocation>
</comment>
<dbReference type="PANTHER" id="PTHR30329">
    <property type="entry name" value="STATOR ELEMENT OF FLAGELLAR MOTOR COMPLEX"/>
    <property type="match status" value="1"/>
</dbReference>
<keyword evidence="2 4" id="KW-0472">Membrane</keyword>
<evidence type="ECO:0000313" key="9">
    <source>
        <dbReference type="Proteomes" id="UP000441336"/>
    </source>
</evidence>
<dbReference type="SUPFAM" id="SSF82171">
    <property type="entry name" value="DPP6 N-terminal domain-like"/>
    <property type="match status" value="1"/>
</dbReference>
<evidence type="ECO:0000256" key="2">
    <source>
        <dbReference type="ARBA" id="ARBA00023136"/>
    </source>
</evidence>
<organism evidence="8 9">
    <name type="scientific">Hymenobacter ginkgonis</name>
    <dbReference type="NCBI Taxonomy" id="2682976"/>
    <lineage>
        <taxon>Bacteria</taxon>
        <taxon>Pseudomonadati</taxon>
        <taxon>Bacteroidota</taxon>
        <taxon>Cytophagia</taxon>
        <taxon>Cytophagales</taxon>
        <taxon>Hymenobacteraceae</taxon>
        <taxon>Hymenobacter</taxon>
    </lineage>
</organism>